<dbReference type="Gene3D" id="1.10.287.1080">
    <property type="entry name" value="MazG-like"/>
    <property type="match status" value="1"/>
</dbReference>
<name>A0A7X0H6T3_9BACT</name>
<feature type="domain" description="NTP pyrophosphohydrolase MazG-like" evidence="1">
    <location>
        <begin position="43"/>
        <end position="99"/>
    </location>
</feature>
<evidence type="ECO:0000313" key="2">
    <source>
        <dbReference type="EMBL" id="MBB6430347.1"/>
    </source>
</evidence>
<proteinExistence type="predicted"/>
<keyword evidence="3" id="KW-1185">Reference proteome</keyword>
<reference evidence="2 3" key="1">
    <citation type="submission" date="2020-08" db="EMBL/GenBank/DDBJ databases">
        <title>Genomic Encyclopedia of Type Strains, Phase IV (KMG-IV): sequencing the most valuable type-strain genomes for metagenomic binning, comparative biology and taxonomic classification.</title>
        <authorList>
            <person name="Goeker M."/>
        </authorList>
    </citation>
    <scope>NUCLEOTIDE SEQUENCE [LARGE SCALE GENOMIC DNA]</scope>
    <source>
        <strain evidence="2 3">DSM 103725</strain>
    </source>
</reference>
<dbReference type="RefSeq" id="WP_184677867.1">
    <property type="nucleotide sequence ID" value="NZ_JACHGY010000001.1"/>
</dbReference>
<comment type="caution">
    <text evidence="2">The sequence shown here is derived from an EMBL/GenBank/DDBJ whole genome shotgun (WGS) entry which is preliminary data.</text>
</comment>
<gene>
    <name evidence="2" type="ORF">HNQ40_002153</name>
</gene>
<accession>A0A7X0H6T3</accession>
<dbReference type="Proteomes" id="UP000541810">
    <property type="component" value="Unassembled WGS sequence"/>
</dbReference>
<sequence length="112" mass="12169">MNASPDQPNDAQHPPLTFRDFQQHIYDKYHATDSARGTAGTFMWLVEEVGELATALHKSVGEGGDTSGDDDPAGEFADVLAWLCTLANINNVDLEQAIRDKYFKDGGPSGTK</sequence>
<dbReference type="EMBL" id="JACHGY010000001">
    <property type="protein sequence ID" value="MBB6430347.1"/>
    <property type="molecule type" value="Genomic_DNA"/>
</dbReference>
<dbReference type="AlphaFoldDB" id="A0A7X0H6T3"/>
<dbReference type="PANTHER" id="PTHR42702:SF1">
    <property type="entry name" value="REGULATORY PROTEIN FOR BETA-LACTAMASE"/>
    <property type="match status" value="1"/>
</dbReference>
<keyword evidence="2" id="KW-0378">Hydrolase</keyword>
<organism evidence="2 3">
    <name type="scientific">Algisphaera agarilytica</name>
    <dbReference type="NCBI Taxonomy" id="1385975"/>
    <lineage>
        <taxon>Bacteria</taxon>
        <taxon>Pseudomonadati</taxon>
        <taxon>Planctomycetota</taxon>
        <taxon>Phycisphaerae</taxon>
        <taxon>Phycisphaerales</taxon>
        <taxon>Phycisphaeraceae</taxon>
        <taxon>Algisphaera</taxon>
    </lineage>
</organism>
<evidence type="ECO:0000259" key="1">
    <source>
        <dbReference type="Pfam" id="PF03819"/>
    </source>
</evidence>
<dbReference type="PANTHER" id="PTHR42702">
    <property type="entry name" value="NUCLEOTIDE PYROPHOSPHOHYDROLASE"/>
    <property type="match status" value="1"/>
</dbReference>
<dbReference type="Pfam" id="PF03819">
    <property type="entry name" value="MazG"/>
    <property type="match status" value="1"/>
</dbReference>
<protein>
    <submittedName>
        <fullName evidence="2">NTP pyrophosphatase (Non-canonical NTP hydrolase)</fullName>
    </submittedName>
</protein>
<dbReference type="SUPFAM" id="SSF101386">
    <property type="entry name" value="all-alpha NTP pyrophosphatases"/>
    <property type="match status" value="1"/>
</dbReference>
<dbReference type="CDD" id="cd11535">
    <property type="entry name" value="NTP-PPase_SsMazG"/>
    <property type="match status" value="1"/>
</dbReference>
<dbReference type="GO" id="GO:0016787">
    <property type="term" value="F:hydrolase activity"/>
    <property type="evidence" value="ECO:0007669"/>
    <property type="project" value="UniProtKB-KW"/>
</dbReference>
<dbReference type="InterPro" id="IPR004518">
    <property type="entry name" value="MazG-like_dom"/>
</dbReference>
<evidence type="ECO:0000313" key="3">
    <source>
        <dbReference type="Proteomes" id="UP000541810"/>
    </source>
</evidence>